<dbReference type="PANTHER" id="PTHR11178">
    <property type="entry name" value="IRON-SULFUR CLUSTER SCAFFOLD PROTEIN NFU-RELATED"/>
    <property type="match status" value="1"/>
</dbReference>
<dbReference type="OrthoDB" id="9796965at2"/>
<dbReference type="InterPro" id="IPR034904">
    <property type="entry name" value="FSCA_dom_sf"/>
</dbReference>
<dbReference type="SUPFAM" id="SSF110836">
    <property type="entry name" value="Hypothetical protein SAV1430"/>
    <property type="match status" value="1"/>
</dbReference>
<dbReference type="InterPro" id="IPR001075">
    <property type="entry name" value="NIF_FeS_clus_asmbl_NifU_C"/>
</dbReference>
<dbReference type="Proteomes" id="UP000233387">
    <property type="component" value="Unassembled WGS sequence"/>
</dbReference>
<dbReference type="GO" id="GO:0051536">
    <property type="term" value="F:iron-sulfur cluster binding"/>
    <property type="evidence" value="ECO:0007669"/>
    <property type="project" value="InterPro"/>
</dbReference>
<feature type="domain" description="Scaffold protein Nfu/NifU N-terminal" evidence="2">
    <location>
        <begin position="13"/>
        <end position="101"/>
    </location>
</feature>
<comment type="caution">
    <text evidence="3">The sequence shown here is derived from an EMBL/GenBank/DDBJ whole genome shotgun (WGS) entry which is preliminary data.</text>
</comment>
<dbReference type="Gene3D" id="3.30.1370.70">
    <property type="entry name" value="Scaffold protein Nfu/NifU, N-terminal domain"/>
    <property type="match status" value="1"/>
</dbReference>
<organism evidence="3 4">
    <name type="scientific">Raineya orbicola</name>
    <dbReference type="NCBI Taxonomy" id="2016530"/>
    <lineage>
        <taxon>Bacteria</taxon>
        <taxon>Pseudomonadati</taxon>
        <taxon>Bacteroidota</taxon>
        <taxon>Cytophagia</taxon>
        <taxon>Cytophagales</taxon>
        <taxon>Raineyaceae</taxon>
        <taxon>Raineya</taxon>
    </lineage>
</organism>
<proteinExistence type="inferred from homology"/>
<keyword evidence="4" id="KW-1185">Reference proteome</keyword>
<accession>A0A2N3IBG3</accession>
<dbReference type="Pfam" id="PF01106">
    <property type="entry name" value="NifU"/>
    <property type="match status" value="1"/>
</dbReference>
<dbReference type="Gene3D" id="3.30.300.130">
    <property type="entry name" value="Fe-S cluster assembly (FSCA)"/>
    <property type="match status" value="1"/>
</dbReference>
<evidence type="ECO:0000256" key="1">
    <source>
        <dbReference type="ARBA" id="ARBA00006420"/>
    </source>
</evidence>
<dbReference type="InterPro" id="IPR035433">
    <property type="entry name" value="NFU1-like"/>
</dbReference>
<dbReference type="Pfam" id="PF08712">
    <property type="entry name" value="Nfu_N"/>
    <property type="match status" value="1"/>
</dbReference>
<dbReference type="RefSeq" id="WP_101359197.1">
    <property type="nucleotide sequence ID" value="NZ_NKXO01000031.1"/>
</dbReference>
<dbReference type="GO" id="GO:0016226">
    <property type="term" value="P:iron-sulfur cluster assembly"/>
    <property type="evidence" value="ECO:0007669"/>
    <property type="project" value="InterPro"/>
</dbReference>
<comment type="similarity">
    <text evidence="1">Belongs to the NifU family.</text>
</comment>
<protein>
    <submittedName>
        <fullName evidence="3">Scaffold protein Nfu/NifU N terminal</fullName>
    </submittedName>
</protein>
<dbReference type="InterPro" id="IPR014824">
    <property type="entry name" value="Nfu/NifU_N"/>
</dbReference>
<dbReference type="PIRSF" id="PIRSF036773">
    <property type="entry name" value="HIRIP5"/>
    <property type="match status" value="1"/>
</dbReference>
<dbReference type="SUPFAM" id="SSF117916">
    <property type="entry name" value="Fe-S cluster assembly (FSCA) domain-like"/>
    <property type="match status" value="1"/>
</dbReference>
<reference evidence="3 4" key="1">
    <citation type="submission" date="2017-06" db="EMBL/GenBank/DDBJ databases">
        <title>Raineya orbicola gen. nov., sp. nov. a slightly thermophilic bacterium of the phylum Bacteroidetes and the description of Raineyaceae fam. nov.</title>
        <authorList>
            <person name="Albuquerque L."/>
            <person name="Polonia A.R.M."/>
            <person name="Barroso C."/>
            <person name="Froufe H.J.C."/>
            <person name="Lage O."/>
            <person name="Lobo-Da-Cunha A."/>
            <person name="Egas C."/>
            <person name="Da Costa M.S."/>
        </authorList>
    </citation>
    <scope>NUCLEOTIDE SEQUENCE [LARGE SCALE GENOMIC DNA]</scope>
    <source>
        <strain evidence="3 4">SPSPC-11</strain>
    </source>
</reference>
<name>A0A2N3IBG3_9BACT</name>
<dbReference type="InterPro" id="IPR036498">
    <property type="entry name" value="Nfu/NifU_N_sf"/>
</dbReference>
<evidence type="ECO:0000313" key="3">
    <source>
        <dbReference type="EMBL" id="PKQ67656.1"/>
    </source>
</evidence>
<evidence type="ECO:0000259" key="2">
    <source>
        <dbReference type="SMART" id="SM00932"/>
    </source>
</evidence>
<dbReference type="GO" id="GO:0005506">
    <property type="term" value="F:iron ion binding"/>
    <property type="evidence" value="ECO:0007669"/>
    <property type="project" value="InterPro"/>
</dbReference>
<dbReference type="AlphaFoldDB" id="A0A2N3IBG3"/>
<dbReference type="EMBL" id="NKXO01000031">
    <property type="protein sequence ID" value="PKQ67656.1"/>
    <property type="molecule type" value="Genomic_DNA"/>
</dbReference>
<dbReference type="SMART" id="SM00932">
    <property type="entry name" value="Nfu_N"/>
    <property type="match status" value="1"/>
</dbReference>
<gene>
    <name evidence="3" type="ORF">Rain11_1931</name>
</gene>
<dbReference type="PANTHER" id="PTHR11178:SF1">
    <property type="entry name" value="NFU1 IRON-SULFUR CLUSTER SCAFFOLD HOMOLOG, MITOCHONDRIAL"/>
    <property type="match status" value="1"/>
</dbReference>
<evidence type="ECO:0000313" key="4">
    <source>
        <dbReference type="Proteomes" id="UP000233387"/>
    </source>
</evidence>
<sequence length="201" mass="22872">MEQVVKPKRYLNVYTEASPNPASLKFVLNYMLTPENESFDFPDRTTAEKSPLATELFEKFPFVERVFVMNNFITVTKKEGYDWLDIAREVKLHIQEYLEQEKPIFSVELLQENANLQASENDTEVVKQIKKVLEEYVKPAVETDGGAIHFHSFDETTGKVTLTLKGSCSGCPSSTITLKSGIENLLKRMIPQVQEVVAESM</sequence>